<reference evidence="1 2" key="1">
    <citation type="journal article" date="2015" name="Plant Pathol. J.">
        <title>Isolation and Genomic Characterization of the T4-Like Bacteriophage PM2 Infecting Pectobacterium carotovorum subsp. carotovorum.</title>
        <authorList>
            <person name="Lim J.A."/>
            <person name="Lee D.H."/>
            <person name="Heu S."/>
        </authorList>
    </citation>
    <scope>NUCLEOTIDE SEQUENCE [LARGE SCALE GENOMIC DNA]</scope>
</reference>
<dbReference type="KEGG" id="vg:26638161"/>
<dbReference type="EMBL" id="KF835987">
    <property type="protein sequence ID" value="AHY25230.1"/>
    <property type="molecule type" value="Genomic_DNA"/>
</dbReference>
<proteinExistence type="predicted"/>
<keyword evidence="2" id="KW-1185">Reference proteome</keyword>
<dbReference type="OrthoDB" id="21560at10239"/>
<dbReference type="RefSeq" id="YP_009211689.1">
    <property type="nucleotide sequence ID" value="NC_028940.1"/>
</dbReference>
<sequence length="91" mass="10317">MAKTKKVKIEFNPSTMGDDLAKLVKSASDARLKIEGYSDEIAGLRTKAKEELGVDTKMFNTQLGLYHKGTRERFEDEKTEAVELYDTLFPK</sequence>
<dbReference type="Proteomes" id="UP000030739">
    <property type="component" value="Segment"/>
</dbReference>
<gene>
    <name evidence="1" type="ORF">PM2_268</name>
</gene>
<evidence type="ECO:0000313" key="1">
    <source>
        <dbReference type="EMBL" id="AHY25230.1"/>
    </source>
</evidence>
<dbReference type="GeneID" id="26638161"/>
<evidence type="ECO:0000313" key="2">
    <source>
        <dbReference type="Proteomes" id="UP000030739"/>
    </source>
</evidence>
<dbReference type="Pfam" id="PF11126">
    <property type="entry name" value="Phage_DsbA"/>
    <property type="match status" value="1"/>
</dbReference>
<name>A0A0A0Q2I0_9CAUD</name>
<dbReference type="InterPro" id="IPR020313">
    <property type="entry name" value="Double-stranded_DNA-bd"/>
</dbReference>
<accession>A0A0A0Q2I0</accession>
<organism evidence="1 2">
    <name type="scientific">Pectobacterium bacteriophage PM2</name>
    <dbReference type="NCBI Taxonomy" id="1429794"/>
    <lineage>
        <taxon>Viruses</taxon>
        <taxon>Duplodnaviria</taxon>
        <taxon>Heunggongvirae</taxon>
        <taxon>Uroviricota</taxon>
        <taxon>Caudoviricetes</taxon>
        <taxon>Pantevenvirales</taxon>
        <taxon>Straboviridae</taxon>
        <taxon>Tevenvirinae</taxon>
        <taxon>Mosugukvirus</taxon>
        <taxon>Mosugukvirus pm2</taxon>
    </lineage>
</organism>
<protein>
    <submittedName>
        <fullName evidence="1">DsDNA binding protein</fullName>
    </submittedName>
</protein>